<evidence type="ECO:0000313" key="1">
    <source>
        <dbReference type="EMBL" id="DAD98120.1"/>
    </source>
</evidence>
<reference evidence="1" key="1">
    <citation type="journal article" date="2021" name="Proc. Natl. Acad. Sci. U.S.A.">
        <title>A Catalog of Tens of Thousands of Viruses from Human Metagenomes Reveals Hidden Associations with Chronic Diseases.</title>
        <authorList>
            <person name="Tisza M.J."/>
            <person name="Buck C.B."/>
        </authorList>
    </citation>
    <scope>NUCLEOTIDE SEQUENCE</scope>
    <source>
        <strain evidence="1">Ct1CM14</strain>
    </source>
</reference>
<proteinExistence type="predicted"/>
<protein>
    <submittedName>
        <fullName evidence="1">Uncharacterized protein</fullName>
    </submittedName>
</protein>
<name>A0A8S5NV82_9CAUD</name>
<dbReference type="EMBL" id="BK015253">
    <property type="protein sequence ID" value="DAD98120.1"/>
    <property type="molecule type" value="Genomic_DNA"/>
</dbReference>
<sequence>MEEAKRKEYKLQNAYTLAIYMGISETIAHEIKYGKEDKREELAYMVDRYNREEVISGATLEEQLKQYNQLAGEKYGMEGGENHGDNSN</sequence>
<organism evidence="1">
    <name type="scientific">Myoviridae sp. ct1CM14</name>
    <dbReference type="NCBI Taxonomy" id="2825018"/>
    <lineage>
        <taxon>Viruses</taxon>
        <taxon>Duplodnaviria</taxon>
        <taxon>Heunggongvirae</taxon>
        <taxon>Uroviricota</taxon>
        <taxon>Caudoviricetes</taxon>
    </lineage>
</organism>
<accession>A0A8S5NV82</accession>